<comment type="caution">
    <text evidence="2">The sequence shown here is derived from an EMBL/GenBank/DDBJ whole genome shotgun (WGS) entry which is preliminary data.</text>
</comment>
<feature type="chain" id="PRO_5018137155" evidence="1">
    <location>
        <begin position="22"/>
        <end position="64"/>
    </location>
</feature>
<keyword evidence="1" id="KW-0732">Signal</keyword>
<dbReference type="Proteomes" id="UP000276133">
    <property type="component" value="Unassembled WGS sequence"/>
</dbReference>
<evidence type="ECO:0000256" key="1">
    <source>
        <dbReference type="SAM" id="SignalP"/>
    </source>
</evidence>
<evidence type="ECO:0000313" key="3">
    <source>
        <dbReference type="Proteomes" id="UP000276133"/>
    </source>
</evidence>
<accession>A0A3M7R331</accession>
<reference evidence="2 3" key="1">
    <citation type="journal article" date="2018" name="Sci. Rep.">
        <title>Genomic signatures of local adaptation to the degree of environmental predictability in rotifers.</title>
        <authorList>
            <person name="Franch-Gras L."/>
            <person name="Hahn C."/>
            <person name="Garcia-Roger E.M."/>
            <person name="Carmona M.J."/>
            <person name="Serra M."/>
            <person name="Gomez A."/>
        </authorList>
    </citation>
    <scope>NUCLEOTIDE SEQUENCE [LARGE SCALE GENOMIC DNA]</scope>
    <source>
        <strain evidence="2">HYR1</strain>
    </source>
</reference>
<dbReference type="AlphaFoldDB" id="A0A3M7R331"/>
<protein>
    <submittedName>
        <fullName evidence="2">Uncharacterized protein</fullName>
    </submittedName>
</protein>
<feature type="signal peptide" evidence="1">
    <location>
        <begin position="1"/>
        <end position="21"/>
    </location>
</feature>
<gene>
    <name evidence="2" type="ORF">BpHYR1_029127</name>
</gene>
<evidence type="ECO:0000313" key="2">
    <source>
        <dbReference type="EMBL" id="RNA17976.1"/>
    </source>
</evidence>
<keyword evidence="3" id="KW-1185">Reference proteome</keyword>
<dbReference type="EMBL" id="REGN01004333">
    <property type="protein sequence ID" value="RNA17976.1"/>
    <property type="molecule type" value="Genomic_DNA"/>
</dbReference>
<proteinExistence type="predicted"/>
<sequence>MISLNFLKQTCTFLFLDSSSAVPFPTEIVEEEPKNKMQIYPKKFSEIYINKIKFSHFLGVLLTK</sequence>
<organism evidence="2 3">
    <name type="scientific">Brachionus plicatilis</name>
    <name type="common">Marine rotifer</name>
    <name type="synonym">Brachionus muelleri</name>
    <dbReference type="NCBI Taxonomy" id="10195"/>
    <lineage>
        <taxon>Eukaryota</taxon>
        <taxon>Metazoa</taxon>
        <taxon>Spiralia</taxon>
        <taxon>Gnathifera</taxon>
        <taxon>Rotifera</taxon>
        <taxon>Eurotatoria</taxon>
        <taxon>Monogononta</taxon>
        <taxon>Pseudotrocha</taxon>
        <taxon>Ploima</taxon>
        <taxon>Brachionidae</taxon>
        <taxon>Brachionus</taxon>
    </lineage>
</organism>
<name>A0A3M7R331_BRAPC</name>